<keyword evidence="2" id="KW-1185">Reference proteome</keyword>
<protein>
    <submittedName>
        <fullName evidence="1">Uncharacterized protein</fullName>
    </submittedName>
</protein>
<sequence>MKLQYDGNGSSKEKAIYFTNAKTFNDYIEMENQYIKQNNLVVKSIRNAGEIRDEYSYDVYQTNNGNVWFKVPNNFVE</sequence>
<evidence type="ECO:0000313" key="2">
    <source>
        <dbReference type="Proteomes" id="UP000190285"/>
    </source>
</evidence>
<accession>A0A1T5KH80</accession>
<reference evidence="1 2" key="1">
    <citation type="submission" date="2017-02" db="EMBL/GenBank/DDBJ databases">
        <authorList>
            <person name="Peterson S.W."/>
        </authorList>
    </citation>
    <scope>NUCLEOTIDE SEQUENCE [LARGE SCALE GENOMIC DNA]</scope>
    <source>
        <strain evidence="1 2">M1</strain>
    </source>
</reference>
<dbReference type="Proteomes" id="UP000190285">
    <property type="component" value="Unassembled WGS sequence"/>
</dbReference>
<gene>
    <name evidence="1" type="ORF">SAMN02194393_01816</name>
</gene>
<name>A0A1T5KH80_9FIRM</name>
<dbReference type="AlphaFoldDB" id="A0A1T5KH80"/>
<dbReference type="OrthoDB" id="7808800at2"/>
<evidence type="ECO:0000313" key="1">
    <source>
        <dbReference type="EMBL" id="SKC63067.1"/>
    </source>
</evidence>
<dbReference type="RefSeq" id="WP_079491019.1">
    <property type="nucleotide sequence ID" value="NZ_FUZT01000004.1"/>
</dbReference>
<dbReference type="EMBL" id="FUZT01000004">
    <property type="protein sequence ID" value="SKC63067.1"/>
    <property type="molecule type" value="Genomic_DNA"/>
</dbReference>
<proteinExistence type="predicted"/>
<organism evidence="1 2">
    <name type="scientific">Maledivibacter halophilus</name>
    <dbReference type="NCBI Taxonomy" id="36842"/>
    <lineage>
        <taxon>Bacteria</taxon>
        <taxon>Bacillati</taxon>
        <taxon>Bacillota</taxon>
        <taxon>Clostridia</taxon>
        <taxon>Peptostreptococcales</taxon>
        <taxon>Caminicellaceae</taxon>
        <taxon>Maledivibacter</taxon>
    </lineage>
</organism>